<evidence type="ECO:0000313" key="2">
    <source>
        <dbReference type="EMBL" id="GJS63468.1"/>
    </source>
</evidence>
<evidence type="ECO:0000313" key="3">
    <source>
        <dbReference type="Proteomes" id="UP001151760"/>
    </source>
</evidence>
<feature type="region of interest" description="Disordered" evidence="1">
    <location>
        <begin position="1"/>
        <end position="62"/>
    </location>
</feature>
<dbReference type="EMBL" id="BQNB010009433">
    <property type="protein sequence ID" value="GJS63468.1"/>
    <property type="molecule type" value="Genomic_DNA"/>
</dbReference>
<comment type="caution">
    <text evidence="2">The sequence shown here is derived from an EMBL/GenBank/DDBJ whole genome shotgun (WGS) entry which is preliminary data.</text>
</comment>
<feature type="compositionally biased region" description="Polar residues" evidence="1">
    <location>
        <begin position="25"/>
        <end position="36"/>
    </location>
</feature>
<gene>
    <name evidence="2" type="ORF">Tco_0678032</name>
</gene>
<name>A0ABQ4XET8_9ASTR</name>
<evidence type="ECO:0000256" key="1">
    <source>
        <dbReference type="SAM" id="MobiDB-lite"/>
    </source>
</evidence>
<reference evidence="2" key="1">
    <citation type="journal article" date="2022" name="Int. J. Mol. Sci.">
        <title>Draft Genome of Tanacetum Coccineum: Genomic Comparison of Closely Related Tanacetum-Family Plants.</title>
        <authorList>
            <person name="Yamashiro T."/>
            <person name="Shiraishi A."/>
            <person name="Nakayama K."/>
            <person name="Satake H."/>
        </authorList>
    </citation>
    <scope>NUCLEOTIDE SEQUENCE</scope>
</reference>
<reference evidence="2" key="2">
    <citation type="submission" date="2022-01" db="EMBL/GenBank/DDBJ databases">
        <authorList>
            <person name="Yamashiro T."/>
            <person name="Shiraishi A."/>
            <person name="Satake H."/>
            <person name="Nakayama K."/>
        </authorList>
    </citation>
    <scope>NUCLEOTIDE SEQUENCE</scope>
</reference>
<feature type="compositionally biased region" description="Basic and acidic residues" evidence="1">
    <location>
        <begin position="1"/>
        <end position="18"/>
    </location>
</feature>
<feature type="non-terminal residue" evidence="2">
    <location>
        <position position="1"/>
    </location>
</feature>
<organism evidence="2 3">
    <name type="scientific">Tanacetum coccineum</name>
    <dbReference type="NCBI Taxonomy" id="301880"/>
    <lineage>
        <taxon>Eukaryota</taxon>
        <taxon>Viridiplantae</taxon>
        <taxon>Streptophyta</taxon>
        <taxon>Embryophyta</taxon>
        <taxon>Tracheophyta</taxon>
        <taxon>Spermatophyta</taxon>
        <taxon>Magnoliopsida</taxon>
        <taxon>eudicotyledons</taxon>
        <taxon>Gunneridae</taxon>
        <taxon>Pentapetalae</taxon>
        <taxon>asterids</taxon>
        <taxon>campanulids</taxon>
        <taxon>Asterales</taxon>
        <taxon>Asteraceae</taxon>
        <taxon>Asteroideae</taxon>
        <taxon>Anthemideae</taxon>
        <taxon>Anthemidinae</taxon>
        <taxon>Tanacetum</taxon>
    </lineage>
</organism>
<accession>A0ABQ4XET8</accession>
<dbReference type="Proteomes" id="UP001151760">
    <property type="component" value="Unassembled WGS sequence"/>
</dbReference>
<proteinExistence type="predicted"/>
<keyword evidence="3" id="KW-1185">Reference proteome</keyword>
<protein>
    <submittedName>
        <fullName evidence="2">Uncharacterized protein</fullName>
    </submittedName>
</protein>
<sequence>SLCESSSKDSDDNNKDNDGPCQKSEGANQERPNAQKSTNNINTAVSSNNTTSSNINTAGPTVNTVRQSNDFFGDENDMLHLDKVVVDINNVSTTYSVPTTPNTRIDKDHSLDNVIGDIQSGVQTRRMTVTTNQLGFLSAIYKDKCRTLDHSITTRTHKIRL</sequence>
<feature type="compositionally biased region" description="Low complexity" evidence="1">
    <location>
        <begin position="37"/>
        <end position="58"/>
    </location>
</feature>